<keyword evidence="3" id="KW-1185">Reference proteome</keyword>
<dbReference type="EMBL" id="QREG01000011">
    <property type="protein sequence ID" value="RED97869.1"/>
    <property type="molecule type" value="Genomic_DNA"/>
</dbReference>
<dbReference type="CDD" id="cd04301">
    <property type="entry name" value="NAT_SF"/>
    <property type="match status" value="1"/>
</dbReference>
<dbReference type="InterPro" id="IPR016181">
    <property type="entry name" value="Acyl_CoA_acyltransferase"/>
</dbReference>
<reference evidence="2 3" key="1">
    <citation type="submission" date="2018-07" db="EMBL/GenBank/DDBJ databases">
        <title>Genomic Encyclopedia of Type Strains, Phase IV (KMG-IV): sequencing the most valuable type-strain genomes for metagenomic binning, comparative biology and taxonomic classification.</title>
        <authorList>
            <person name="Goeker M."/>
        </authorList>
    </citation>
    <scope>NUCLEOTIDE SEQUENCE [LARGE SCALE GENOMIC DNA]</scope>
    <source>
        <strain evidence="2 3">DSM 4134</strain>
    </source>
</reference>
<protein>
    <submittedName>
        <fullName evidence="2">L-amino acid N-acyltransferase YncA</fullName>
    </submittedName>
</protein>
<evidence type="ECO:0000313" key="2">
    <source>
        <dbReference type="EMBL" id="RED97869.1"/>
    </source>
</evidence>
<dbReference type="InterPro" id="IPR052742">
    <property type="entry name" value="Mito_N-acetyltransferase"/>
</dbReference>
<dbReference type="AlphaFoldDB" id="A0A3D9L2E5"/>
<dbReference type="PANTHER" id="PTHR43138:SF1">
    <property type="entry name" value="N-ACETYLTRANSFERASE ACA1"/>
    <property type="match status" value="1"/>
</dbReference>
<dbReference type="Gene3D" id="3.40.630.30">
    <property type="match status" value="1"/>
</dbReference>
<dbReference type="RefSeq" id="WP_115868401.1">
    <property type="nucleotide sequence ID" value="NZ_QREG01000011.1"/>
</dbReference>
<keyword evidence="2" id="KW-0808">Transferase</keyword>
<keyword evidence="2" id="KW-0012">Acyltransferase</keyword>
<accession>A0A3D9L2E5</accession>
<gene>
    <name evidence="2" type="ORF">C7460_11110</name>
</gene>
<evidence type="ECO:0000259" key="1">
    <source>
        <dbReference type="PROSITE" id="PS51186"/>
    </source>
</evidence>
<dbReference type="SUPFAM" id="SSF55729">
    <property type="entry name" value="Acyl-CoA N-acyltransferases (Nat)"/>
    <property type="match status" value="1"/>
</dbReference>
<dbReference type="GO" id="GO:0016747">
    <property type="term" value="F:acyltransferase activity, transferring groups other than amino-acyl groups"/>
    <property type="evidence" value="ECO:0007669"/>
    <property type="project" value="InterPro"/>
</dbReference>
<dbReference type="InterPro" id="IPR000182">
    <property type="entry name" value="GNAT_dom"/>
</dbReference>
<feature type="domain" description="N-acetyltransferase" evidence="1">
    <location>
        <begin position="1"/>
        <end position="159"/>
    </location>
</feature>
<proteinExistence type="predicted"/>
<sequence length="159" mass="17950">MIRKATRADYDAVWEIFHQVIQSGDTYVFDPQTPKADLEKHWFADYMHTYVYEAAGEVLGTYILKPNQLGRGSHVANGSYMVHPKAHGQGIGKKLCAHSLQEAERLGFKAIQFNLVVSTNTAAIHLWQKYGFEIVGRLPKAFDHADLGLVDALVMYREV</sequence>
<dbReference type="Proteomes" id="UP000256779">
    <property type="component" value="Unassembled WGS sequence"/>
</dbReference>
<dbReference type="OrthoDB" id="5319888at2"/>
<comment type="caution">
    <text evidence="2">The sequence shown here is derived from an EMBL/GenBank/DDBJ whole genome shotgun (WGS) entry which is preliminary data.</text>
</comment>
<dbReference type="PANTHER" id="PTHR43138">
    <property type="entry name" value="ACETYLTRANSFERASE, GNAT FAMILY"/>
    <property type="match status" value="1"/>
</dbReference>
<dbReference type="Pfam" id="PF00583">
    <property type="entry name" value="Acetyltransf_1"/>
    <property type="match status" value="1"/>
</dbReference>
<name>A0A3D9L2E5_MARFU</name>
<evidence type="ECO:0000313" key="3">
    <source>
        <dbReference type="Proteomes" id="UP000256779"/>
    </source>
</evidence>
<organism evidence="2 3">
    <name type="scientific">Marinoscillum furvescens DSM 4134</name>
    <dbReference type="NCBI Taxonomy" id="1122208"/>
    <lineage>
        <taxon>Bacteria</taxon>
        <taxon>Pseudomonadati</taxon>
        <taxon>Bacteroidota</taxon>
        <taxon>Cytophagia</taxon>
        <taxon>Cytophagales</taxon>
        <taxon>Reichenbachiellaceae</taxon>
        <taxon>Marinoscillum</taxon>
    </lineage>
</organism>
<dbReference type="PROSITE" id="PS51186">
    <property type="entry name" value="GNAT"/>
    <property type="match status" value="1"/>
</dbReference>